<gene>
    <name evidence="1" type="ORF">NNJEOMEG_01033</name>
</gene>
<dbReference type="RefSeq" id="WP_173081986.1">
    <property type="nucleotide sequence ID" value="NZ_BLTE01000003.1"/>
</dbReference>
<comment type="caution">
    <text evidence="1">The sequence shown here is derived from an EMBL/GenBank/DDBJ whole genome shotgun (WGS) entry which is preliminary data.</text>
</comment>
<dbReference type="Pfam" id="PF19842">
    <property type="entry name" value="YqeC"/>
    <property type="match status" value="1"/>
</dbReference>
<evidence type="ECO:0008006" key="3">
    <source>
        <dbReference type="Google" id="ProtNLM"/>
    </source>
</evidence>
<dbReference type="InterPro" id="IPR017587">
    <property type="entry name" value="YqeC"/>
</dbReference>
<sequence length="249" mass="25152">MLRGVSVGQGAEQAPGSGMLPLRELLKPEERFVALLGSGGKTALMRALARQMAGWGERVLLAASEGSPLPGRNVFLTARGGRPPAYTMLTLARDAHPETGLAQALDPDEIPDVAGRFGAHRVFVELGASGGRPLPSGPFAPAPEWAGVVVAVLGLDALGMPLDEASADPLALGLSAGLSPGNAVDARTLEAVAAALLAGAPPGARRVVFLNKACVHALPGSALAAAPAGDVEFLAGSALRGWFLNRGGV</sequence>
<dbReference type="AlphaFoldDB" id="A0A6V8LKG7"/>
<dbReference type="Proteomes" id="UP000494245">
    <property type="component" value="Unassembled WGS sequence"/>
</dbReference>
<organism evidence="1 2">
    <name type="scientific">Fundidesulfovibrio magnetotacticus</name>
    <dbReference type="NCBI Taxonomy" id="2730080"/>
    <lineage>
        <taxon>Bacteria</taxon>
        <taxon>Pseudomonadati</taxon>
        <taxon>Thermodesulfobacteriota</taxon>
        <taxon>Desulfovibrionia</taxon>
        <taxon>Desulfovibrionales</taxon>
        <taxon>Desulfovibrionaceae</taxon>
        <taxon>Fundidesulfovibrio</taxon>
    </lineage>
</organism>
<accession>A0A6V8LKG7</accession>
<reference evidence="1 2" key="1">
    <citation type="submission" date="2020-04" db="EMBL/GenBank/DDBJ databases">
        <authorList>
            <consortium name="Desulfovibrio sp. FSS-1 genome sequencing consortium"/>
            <person name="Shimoshige H."/>
            <person name="Kobayashi H."/>
            <person name="Maekawa T."/>
        </authorList>
    </citation>
    <scope>NUCLEOTIDE SEQUENCE [LARGE SCALE GENOMIC DNA]</scope>
    <source>
        <strain evidence="1 2">SIID29052-01</strain>
    </source>
</reference>
<protein>
    <recommendedName>
        <fullName evidence="3">Selenium-dependent hydroxylase accessory protein YqeC</fullName>
    </recommendedName>
</protein>
<dbReference type="EMBL" id="BLTE01000003">
    <property type="protein sequence ID" value="GFK93202.1"/>
    <property type="molecule type" value="Genomic_DNA"/>
</dbReference>
<proteinExistence type="predicted"/>
<evidence type="ECO:0000313" key="2">
    <source>
        <dbReference type="Proteomes" id="UP000494245"/>
    </source>
</evidence>
<reference evidence="1 2" key="2">
    <citation type="submission" date="2020-05" db="EMBL/GenBank/DDBJ databases">
        <title>Draft genome sequence of Desulfovibrio sp. strainFSS-1.</title>
        <authorList>
            <person name="Shimoshige H."/>
            <person name="Kobayashi H."/>
            <person name="Maekawa T."/>
        </authorList>
    </citation>
    <scope>NUCLEOTIDE SEQUENCE [LARGE SCALE GENOMIC DNA]</scope>
    <source>
        <strain evidence="1 2">SIID29052-01</strain>
    </source>
</reference>
<name>A0A6V8LKG7_9BACT</name>
<evidence type="ECO:0000313" key="1">
    <source>
        <dbReference type="EMBL" id="GFK93202.1"/>
    </source>
</evidence>
<keyword evidence="2" id="KW-1185">Reference proteome</keyword>